<reference evidence="1 2" key="1">
    <citation type="journal article" date="2024" name="Genome Biol. Evol.">
        <title>Chromosome-level genome assembly of the viviparous eelpout Zoarces viviparus.</title>
        <authorList>
            <person name="Fuhrmann N."/>
            <person name="Brasseur M.V."/>
            <person name="Bakowski C.E."/>
            <person name="Podsiadlowski L."/>
            <person name="Prost S."/>
            <person name="Krehenwinkel H."/>
            <person name="Mayer C."/>
        </authorList>
    </citation>
    <scope>NUCLEOTIDE SEQUENCE [LARGE SCALE GENOMIC DNA]</scope>
    <source>
        <strain evidence="1">NO-MEL_2022_Ind0_liver</strain>
    </source>
</reference>
<gene>
    <name evidence="1" type="ORF">VZT92_005681</name>
</gene>
<organism evidence="1 2">
    <name type="scientific">Zoarces viviparus</name>
    <name type="common">Viviparous eelpout</name>
    <name type="synonym">Blennius viviparus</name>
    <dbReference type="NCBI Taxonomy" id="48416"/>
    <lineage>
        <taxon>Eukaryota</taxon>
        <taxon>Metazoa</taxon>
        <taxon>Chordata</taxon>
        <taxon>Craniata</taxon>
        <taxon>Vertebrata</taxon>
        <taxon>Euteleostomi</taxon>
        <taxon>Actinopterygii</taxon>
        <taxon>Neopterygii</taxon>
        <taxon>Teleostei</taxon>
        <taxon>Neoteleostei</taxon>
        <taxon>Acanthomorphata</taxon>
        <taxon>Eupercaria</taxon>
        <taxon>Perciformes</taxon>
        <taxon>Cottioidei</taxon>
        <taxon>Zoarcales</taxon>
        <taxon>Zoarcidae</taxon>
        <taxon>Zoarcinae</taxon>
        <taxon>Zoarces</taxon>
    </lineage>
</organism>
<dbReference type="AlphaFoldDB" id="A0AAW1FTZ1"/>
<keyword evidence="2" id="KW-1185">Reference proteome</keyword>
<proteinExistence type="predicted"/>
<evidence type="ECO:0000313" key="2">
    <source>
        <dbReference type="Proteomes" id="UP001488805"/>
    </source>
</evidence>
<dbReference type="Proteomes" id="UP001488805">
    <property type="component" value="Unassembled WGS sequence"/>
</dbReference>
<name>A0AAW1FTZ1_ZOAVI</name>
<evidence type="ECO:0000313" key="1">
    <source>
        <dbReference type="EMBL" id="KAK9538126.1"/>
    </source>
</evidence>
<protein>
    <submittedName>
        <fullName evidence="1">Uncharacterized protein</fullName>
    </submittedName>
</protein>
<comment type="caution">
    <text evidence="1">The sequence shown here is derived from an EMBL/GenBank/DDBJ whole genome shotgun (WGS) entry which is preliminary data.</text>
</comment>
<accession>A0AAW1FTZ1</accession>
<sequence>MQVCLSPSPCALVRDPTWIMSARSRWLHHTLALSLNHSCQGPLILYPRVPETEAPCAGENYRRPWPLPAPVAFRESSERPLHDHG</sequence>
<dbReference type="EMBL" id="JBCEZU010000034">
    <property type="protein sequence ID" value="KAK9538126.1"/>
    <property type="molecule type" value="Genomic_DNA"/>
</dbReference>